<keyword evidence="2" id="KW-1185">Reference proteome</keyword>
<comment type="caution">
    <text evidence="1">The sequence shown here is derived from an EMBL/GenBank/DDBJ whole genome shotgun (WGS) entry which is preliminary data.</text>
</comment>
<dbReference type="Proteomes" id="UP000827872">
    <property type="component" value="Linkage Group LG02"/>
</dbReference>
<accession>A0ACB8G1N4</accession>
<evidence type="ECO:0000313" key="2">
    <source>
        <dbReference type="Proteomes" id="UP000827872"/>
    </source>
</evidence>
<name>A0ACB8G1N4_9SAUR</name>
<sequence length="85" mass="10046">MNEWNIQESMNPEDEVDEFLGRAIDARSIDRLRSEHVRKFLLTFRELDLEKKYSKQVDDRFGAYVACASLVFLFICFVQITIVPQ</sequence>
<protein>
    <submittedName>
        <fullName evidence="1">Adenylate cyclase type 5</fullName>
    </submittedName>
</protein>
<gene>
    <name evidence="1" type="primary">ADCY5_3</name>
    <name evidence="1" type="ORF">K3G42_018925</name>
</gene>
<organism evidence="1 2">
    <name type="scientific">Sphaerodactylus townsendi</name>
    <dbReference type="NCBI Taxonomy" id="933632"/>
    <lineage>
        <taxon>Eukaryota</taxon>
        <taxon>Metazoa</taxon>
        <taxon>Chordata</taxon>
        <taxon>Craniata</taxon>
        <taxon>Vertebrata</taxon>
        <taxon>Euteleostomi</taxon>
        <taxon>Lepidosauria</taxon>
        <taxon>Squamata</taxon>
        <taxon>Bifurcata</taxon>
        <taxon>Gekkota</taxon>
        <taxon>Sphaerodactylidae</taxon>
        <taxon>Sphaerodactylus</taxon>
    </lineage>
</organism>
<reference evidence="1" key="1">
    <citation type="submission" date="2021-08" db="EMBL/GenBank/DDBJ databases">
        <title>The first chromosome-level gecko genome reveals the dynamic sex chromosomes of Neotropical dwarf geckos (Sphaerodactylidae: Sphaerodactylus).</title>
        <authorList>
            <person name="Pinto B.J."/>
            <person name="Keating S.E."/>
            <person name="Gamble T."/>
        </authorList>
    </citation>
    <scope>NUCLEOTIDE SEQUENCE</scope>
    <source>
        <strain evidence="1">TG3544</strain>
    </source>
</reference>
<proteinExistence type="predicted"/>
<dbReference type="EMBL" id="CM037615">
    <property type="protein sequence ID" value="KAH8013431.1"/>
    <property type="molecule type" value="Genomic_DNA"/>
</dbReference>
<evidence type="ECO:0000313" key="1">
    <source>
        <dbReference type="EMBL" id="KAH8013431.1"/>
    </source>
</evidence>